<comment type="caution">
    <text evidence="9">The sequence shown here is derived from an EMBL/GenBank/DDBJ whole genome shotgun (WGS) entry which is preliminary data.</text>
</comment>
<dbReference type="SMART" id="SM00338">
    <property type="entry name" value="BRLZ"/>
    <property type="match status" value="1"/>
</dbReference>
<organism evidence="9 10">
    <name type="scientific">Colocasia esculenta</name>
    <name type="common">Wild taro</name>
    <name type="synonym">Arum esculentum</name>
    <dbReference type="NCBI Taxonomy" id="4460"/>
    <lineage>
        <taxon>Eukaryota</taxon>
        <taxon>Viridiplantae</taxon>
        <taxon>Streptophyta</taxon>
        <taxon>Embryophyta</taxon>
        <taxon>Tracheophyta</taxon>
        <taxon>Spermatophyta</taxon>
        <taxon>Magnoliopsida</taxon>
        <taxon>Liliopsida</taxon>
        <taxon>Araceae</taxon>
        <taxon>Aroideae</taxon>
        <taxon>Colocasieae</taxon>
        <taxon>Colocasia</taxon>
    </lineage>
</organism>
<comment type="similarity">
    <text evidence="2">Belongs to the bZIP family.</text>
</comment>
<protein>
    <recommendedName>
        <fullName evidence="8">BZIP domain-containing protein</fullName>
    </recommendedName>
</protein>
<feature type="region of interest" description="Disordered" evidence="7">
    <location>
        <begin position="140"/>
        <end position="166"/>
    </location>
</feature>
<dbReference type="PROSITE" id="PS50217">
    <property type="entry name" value="BZIP"/>
    <property type="match status" value="1"/>
</dbReference>
<evidence type="ECO:0000313" key="9">
    <source>
        <dbReference type="EMBL" id="MQM19373.1"/>
    </source>
</evidence>
<comment type="subcellular location">
    <subcellularLocation>
        <location evidence="1">Nucleus</location>
    </subcellularLocation>
</comment>
<dbReference type="Pfam" id="PF16596">
    <property type="entry name" value="MFMR_assoc"/>
    <property type="match status" value="1"/>
</dbReference>
<evidence type="ECO:0000256" key="6">
    <source>
        <dbReference type="ARBA" id="ARBA00023242"/>
    </source>
</evidence>
<evidence type="ECO:0000313" key="10">
    <source>
        <dbReference type="Proteomes" id="UP000652761"/>
    </source>
</evidence>
<dbReference type="EMBL" id="NMUH01008870">
    <property type="protein sequence ID" value="MQM19373.1"/>
    <property type="molecule type" value="Genomic_DNA"/>
</dbReference>
<dbReference type="GO" id="GO:0003700">
    <property type="term" value="F:DNA-binding transcription factor activity"/>
    <property type="evidence" value="ECO:0007669"/>
    <property type="project" value="InterPro"/>
</dbReference>
<reference evidence="9" key="1">
    <citation type="submission" date="2017-07" db="EMBL/GenBank/DDBJ databases">
        <title>Taro Niue Genome Assembly and Annotation.</title>
        <authorList>
            <person name="Atibalentja N."/>
            <person name="Keating K."/>
            <person name="Fields C.J."/>
        </authorList>
    </citation>
    <scope>NUCLEOTIDE SEQUENCE</scope>
    <source>
        <strain evidence="9">Niue_2</strain>
        <tissue evidence="9">Leaf</tissue>
    </source>
</reference>
<evidence type="ECO:0000256" key="3">
    <source>
        <dbReference type="ARBA" id="ARBA00023015"/>
    </source>
</evidence>
<proteinExistence type="inferred from homology"/>
<keyword evidence="4" id="KW-0238">DNA-binding</keyword>
<dbReference type="SUPFAM" id="SSF57959">
    <property type="entry name" value="Leucine zipper domain"/>
    <property type="match status" value="1"/>
</dbReference>
<accession>A0A843XJJ2</accession>
<dbReference type="InterPro" id="IPR046347">
    <property type="entry name" value="bZIP_sf"/>
</dbReference>
<dbReference type="AlphaFoldDB" id="A0A843XJJ2"/>
<dbReference type="InterPro" id="IPR004827">
    <property type="entry name" value="bZIP"/>
</dbReference>
<dbReference type="GO" id="GO:0005634">
    <property type="term" value="C:nucleus"/>
    <property type="evidence" value="ECO:0007669"/>
    <property type="project" value="UniProtKB-SubCell"/>
</dbReference>
<dbReference type="PANTHER" id="PTHR45967:SF38">
    <property type="entry name" value="G-BOX-BINDING FACTOR 2"/>
    <property type="match status" value="1"/>
</dbReference>
<evidence type="ECO:0000256" key="2">
    <source>
        <dbReference type="ARBA" id="ARBA00007163"/>
    </source>
</evidence>
<keyword evidence="3" id="KW-0805">Transcription regulation</keyword>
<dbReference type="PANTHER" id="PTHR45967">
    <property type="entry name" value="G-BOX-BINDING FACTOR 3-RELATED"/>
    <property type="match status" value="1"/>
</dbReference>
<keyword evidence="5" id="KW-0804">Transcription</keyword>
<sequence>MEKGDTCPADCNVRKAVHWLDVLQNVGVALVIAGVLKILEYESQDLGSLSPKEAGRKKTSVSFMKWEWVSLKRGFQTYFQILTVVMIYHTELAEDLEVHVEKKAAQFPEKASLGGPLDWLVSFGADLDQGMQQKKFHEKNMASGESTNVDAAASEAGGVSQATQSPTVSSHISPIMAIPAAAITAPSTTLNIGMDYWGGPSPASVNSFRSKLPITPCPAAVVSSRDAVPSDFSLQGEREIKRQKRKLSNRESARRSRLRKQAECEELALRASSLKEENDGLREELAKIKENCEKLASENASLTEKLKKLQGEEPRSHDTCEPESNS</sequence>
<keyword evidence="6" id="KW-0539">Nucleus</keyword>
<feature type="domain" description="BZIP" evidence="8">
    <location>
        <begin position="239"/>
        <end position="302"/>
    </location>
</feature>
<evidence type="ECO:0000256" key="5">
    <source>
        <dbReference type="ARBA" id="ARBA00023163"/>
    </source>
</evidence>
<gene>
    <name evidence="9" type="ORF">Taro_052376</name>
</gene>
<dbReference type="GO" id="GO:0043565">
    <property type="term" value="F:sequence-specific DNA binding"/>
    <property type="evidence" value="ECO:0007669"/>
    <property type="project" value="InterPro"/>
</dbReference>
<dbReference type="CDD" id="cd14702">
    <property type="entry name" value="bZIP_plant_GBF1"/>
    <property type="match status" value="1"/>
</dbReference>
<dbReference type="OrthoDB" id="1642657at2759"/>
<evidence type="ECO:0000256" key="7">
    <source>
        <dbReference type="SAM" id="MobiDB-lite"/>
    </source>
</evidence>
<evidence type="ECO:0000259" key="8">
    <source>
        <dbReference type="PROSITE" id="PS50217"/>
    </source>
</evidence>
<feature type="region of interest" description="Disordered" evidence="7">
    <location>
        <begin position="306"/>
        <end position="326"/>
    </location>
</feature>
<keyword evidence="10" id="KW-1185">Reference proteome</keyword>
<evidence type="ECO:0000256" key="1">
    <source>
        <dbReference type="ARBA" id="ARBA00004123"/>
    </source>
</evidence>
<dbReference type="Proteomes" id="UP000652761">
    <property type="component" value="Unassembled WGS sequence"/>
</dbReference>
<dbReference type="Gene3D" id="1.20.5.170">
    <property type="match status" value="1"/>
</dbReference>
<evidence type="ECO:0000256" key="4">
    <source>
        <dbReference type="ARBA" id="ARBA00023125"/>
    </source>
</evidence>
<feature type="compositionally biased region" description="Basic and acidic residues" evidence="7">
    <location>
        <begin position="306"/>
        <end position="320"/>
    </location>
</feature>
<name>A0A843XJJ2_COLES</name>
<dbReference type="PROSITE" id="PS00036">
    <property type="entry name" value="BZIP_BASIC"/>
    <property type="match status" value="1"/>
</dbReference>
<dbReference type="Pfam" id="PF00170">
    <property type="entry name" value="bZIP_1"/>
    <property type="match status" value="1"/>
</dbReference>
<dbReference type="InterPro" id="IPR044827">
    <property type="entry name" value="GBF-like"/>
</dbReference>
<dbReference type="InterPro" id="IPR045314">
    <property type="entry name" value="bZIP_plant_GBF1"/>
</dbReference>